<dbReference type="InterPro" id="IPR045851">
    <property type="entry name" value="AMP-bd_C_sf"/>
</dbReference>
<dbReference type="Gene3D" id="2.30.38.10">
    <property type="entry name" value="Luciferase, Domain 3"/>
    <property type="match status" value="1"/>
</dbReference>
<accession>A0A1X2CJE9</accession>
<dbReference type="GO" id="GO:0005829">
    <property type="term" value="C:cytosol"/>
    <property type="evidence" value="ECO:0007669"/>
    <property type="project" value="TreeGrafter"/>
</dbReference>
<dbReference type="InterPro" id="IPR025110">
    <property type="entry name" value="AMP-bd_C"/>
</dbReference>
<dbReference type="FunFam" id="1.10.1200.10:FF:000005">
    <property type="entry name" value="Nonribosomal peptide synthetase 1"/>
    <property type="match status" value="1"/>
</dbReference>
<dbReference type="Gene3D" id="3.30.300.30">
    <property type="match status" value="2"/>
</dbReference>
<feature type="domain" description="Carrier" evidence="5">
    <location>
        <begin position="895"/>
        <end position="970"/>
    </location>
</feature>
<dbReference type="PROSITE" id="PS50075">
    <property type="entry name" value="CARRIER"/>
    <property type="match status" value="1"/>
</dbReference>
<dbReference type="InterPro" id="IPR029063">
    <property type="entry name" value="SAM-dependent_MTases_sf"/>
</dbReference>
<name>A0A1X2CJE9_9MYCO</name>
<dbReference type="GO" id="GO:0008610">
    <property type="term" value="P:lipid biosynthetic process"/>
    <property type="evidence" value="ECO:0007669"/>
    <property type="project" value="UniProtKB-ARBA"/>
</dbReference>
<keyword evidence="3" id="KW-0597">Phosphoprotein</keyword>
<dbReference type="InterPro" id="IPR009081">
    <property type="entry name" value="PP-bd_ACP"/>
</dbReference>
<comment type="cofactor">
    <cofactor evidence="1">
        <name>pantetheine 4'-phosphate</name>
        <dbReference type="ChEBI" id="CHEBI:47942"/>
    </cofactor>
</comment>
<comment type="caution">
    <text evidence="6">The sequence shown here is derived from an EMBL/GenBank/DDBJ whole genome shotgun (WGS) entry which is preliminary data.</text>
</comment>
<dbReference type="InterPro" id="IPR020845">
    <property type="entry name" value="AMP-binding_CS"/>
</dbReference>
<dbReference type="PANTHER" id="PTHR45527">
    <property type="entry name" value="NONRIBOSOMAL PEPTIDE SYNTHETASE"/>
    <property type="match status" value="1"/>
</dbReference>
<dbReference type="InterPro" id="IPR006162">
    <property type="entry name" value="Ppantetheine_attach_site"/>
</dbReference>
<proteinExistence type="predicted"/>
<dbReference type="InterPro" id="IPR013217">
    <property type="entry name" value="Methyltransf_12"/>
</dbReference>
<gene>
    <name evidence="6" type="ORF">AWC22_21515</name>
</gene>
<dbReference type="InterPro" id="IPR020806">
    <property type="entry name" value="PKS_PP-bd"/>
</dbReference>
<dbReference type="Gene3D" id="3.40.50.150">
    <property type="entry name" value="Vaccinia Virus protein VP39"/>
    <property type="match status" value="1"/>
</dbReference>
<sequence>MFAAQVARTPGAPALTFNGVTLNYRELDGAADRLAQVLVGRGIGRGDVVALLFERSADAVIAILAVLKSGAAYLAIDPALPDVRIGFMLADAAPRVALSTAGLRERLAGHDVVVIDVAETPTDTHSVAAQAEPPSAEDIAYLVYTSGTTGTPKGVAISHHNIAQLLATPALFTPTAGQAWSQCHSYGFDFSVWEIWGALLHGGRLVVVPETLTRSPAELHRLLVCERIDVVSQTPSAAAVLPTQGLESVTLVVGGEACPPEVVDRWAPGRVMINQYGPSETTMYVATTRLVAGSGVVPIGSPVPGAALFVLDTGLHPVPVGVAGELYVAGAGVGYGYVGRAGLTASRFVACPFGGYGTRMYRTGDLVRWTADGQLQFVGRADEQVKIRGYRIEPAEIESVLATHPHIAQAAVVAHHARDASDQQLVAYVVRDRHAALAREPDRETPLIQQWQGIYDDLYSGALQPTASTELGDDFTGWNSSYTGQPIPLEHMQQWRAAAVDRIGGLAPQRVLEIGVGSGLLLSQLAPRCAEYWATDFSAPTIDTLRHALATQPWGQRVQLRVQPADATDGLPHNHFDVVILNSVVQYFPSAAYLLDVLTAALQLLTPGGALFLGDIRNLTLQPALSTAIARADTPQAPTATIRQRLRRDLLTQHELLLAPDFFTAATRHIPDIAAIDIQLKPMHAVNELSNYRYDVILRKAPTTAQSLAQLPTHPWQRWHDLTALGQHLQSHQPNALRITGIPHAGIWTDVTTAHALHHAADHTPLHQLATPPPPDAVLPHQCRQLGQQLGYTTTITYSPTPGLIDLIYTRTTTTALTDVYLPAHPVGPITDYVNDPATAQLSTQLRQFAATQLPPYMVPATIMVLDSLPLTVNGKLDRHALPAPEFLTTTTYQAPRNPHEHTLTTLFSETLNITPIGINDNFFDLGGHSLSATRLIARIRTELATEVPIRVIFESPTVAQLAHWITTQPTHQPQTPLTPRPRPQHIPLSYAQQRMWDMHHLAPDAPIYHIPLALRLRGELDVGALGHALADVVNRHETLRTVVAAVDGALHQVVLPAERADMGWRIIDAAGWSGERLHQSLTAHASAIFDLSTQIPLRAQLYRVARDEHVLAITLHHIAADGGSLAPLASDLDAAYRSRRAGRAPTWVPLPVQYADYALWQRDYLGDPADPESVVGTQLQYWENALAGIPERLELPTDRPYPPVADYRGDTVAVHLPTTLHVQIARLARDHRATSFMVVHAALAALLSELSGSNDIPIGINVAGRNHPMLDDLVGAFSNSMVLRTEIGDNPTFAQLLDQVRRRTLAAFDRQDVPFGVLVELLNPTPSPSHTPLRQVILVWHNTQSAKWVLDDLKITAVPLHTRVARMDLVLSLTEKFTDAGLPAGISGVAEYRTDVYDAATIRAWISGLEKLLSVMTVDPQRRLPFSAP</sequence>
<dbReference type="SUPFAM" id="SSF47336">
    <property type="entry name" value="ACP-like"/>
    <property type="match status" value="1"/>
</dbReference>
<dbReference type="Gene3D" id="3.40.50.980">
    <property type="match status" value="2"/>
</dbReference>
<reference evidence="6 7" key="1">
    <citation type="submission" date="2016-01" db="EMBL/GenBank/DDBJ databases">
        <title>The new phylogeny of the genus Mycobacterium.</title>
        <authorList>
            <person name="Tarcisio F."/>
            <person name="Conor M."/>
            <person name="Antonella G."/>
            <person name="Elisabetta G."/>
            <person name="Giulia F.S."/>
            <person name="Sara T."/>
            <person name="Anna F."/>
            <person name="Clotilde B."/>
            <person name="Roberto B."/>
            <person name="Veronica D.S."/>
            <person name="Fabio R."/>
            <person name="Monica P."/>
            <person name="Olivier J."/>
            <person name="Enrico T."/>
            <person name="Nicola S."/>
        </authorList>
    </citation>
    <scope>NUCLEOTIDE SEQUENCE [LARGE SCALE GENOMIC DNA]</scope>
    <source>
        <strain evidence="6 7">DSM 45176</strain>
    </source>
</reference>
<dbReference type="NCBIfam" id="TIGR01733">
    <property type="entry name" value="AA-adenyl-dom"/>
    <property type="match status" value="1"/>
</dbReference>
<dbReference type="Pfam" id="PF13193">
    <property type="entry name" value="AMP-binding_C"/>
    <property type="match status" value="1"/>
</dbReference>
<dbReference type="SUPFAM" id="SSF53335">
    <property type="entry name" value="S-adenosyl-L-methionine-dependent methyltransferases"/>
    <property type="match status" value="1"/>
</dbReference>
<dbReference type="InterPro" id="IPR001242">
    <property type="entry name" value="Condensation_dom"/>
</dbReference>
<dbReference type="CDD" id="cd02440">
    <property type="entry name" value="AdoMet_MTases"/>
    <property type="match status" value="1"/>
</dbReference>
<keyword evidence="7" id="KW-1185">Reference proteome</keyword>
<dbReference type="Pfam" id="PF00501">
    <property type="entry name" value="AMP-binding"/>
    <property type="match status" value="1"/>
</dbReference>
<evidence type="ECO:0000313" key="6">
    <source>
        <dbReference type="EMBL" id="ORW76108.1"/>
    </source>
</evidence>
<dbReference type="EMBL" id="LQPQ01000103">
    <property type="protein sequence ID" value="ORW76108.1"/>
    <property type="molecule type" value="Genomic_DNA"/>
</dbReference>
<keyword evidence="4" id="KW-0677">Repeat</keyword>
<dbReference type="Pfam" id="PF00550">
    <property type="entry name" value="PP-binding"/>
    <property type="match status" value="1"/>
</dbReference>
<dbReference type="GO" id="GO:0043041">
    <property type="term" value="P:amino acid activation for nonribosomal peptide biosynthetic process"/>
    <property type="evidence" value="ECO:0007669"/>
    <property type="project" value="TreeGrafter"/>
</dbReference>
<dbReference type="GO" id="GO:0003824">
    <property type="term" value="F:catalytic activity"/>
    <property type="evidence" value="ECO:0007669"/>
    <property type="project" value="InterPro"/>
</dbReference>
<dbReference type="InterPro" id="IPR010071">
    <property type="entry name" value="AA_adenyl_dom"/>
</dbReference>
<dbReference type="SUPFAM" id="SSF52777">
    <property type="entry name" value="CoA-dependent acyltransferases"/>
    <property type="match status" value="2"/>
</dbReference>
<evidence type="ECO:0000256" key="1">
    <source>
        <dbReference type="ARBA" id="ARBA00001957"/>
    </source>
</evidence>
<dbReference type="Gene3D" id="3.30.559.10">
    <property type="entry name" value="Chloramphenicol acetyltransferase-like domain"/>
    <property type="match status" value="1"/>
</dbReference>
<dbReference type="InterPro" id="IPR000873">
    <property type="entry name" value="AMP-dep_synth/lig_dom"/>
</dbReference>
<keyword evidence="2" id="KW-0596">Phosphopantetheine</keyword>
<dbReference type="UniPathway" id="UPA00011"/>
<evidence type="ECO:0000256" key="2">
    <source>
        <dbReference type="ARBA" id="ARBA00022450"/>
    </source>
</evidence>
<dbReference type="SMART" id="SM00823">
    <property type="entry name" value="PKS_PP"/>
    <property type="match status" value="1"/>
</dbReference>
<evidence type="ECO:0000256" key="3">
    <source>
        <dbReference type="ARBA" id="ARBA00022553"/>
    </source>
</evidence>
<evidence type="ECO:0000256" key="4">
    <source>
        <dbReference type="ARBA" id="ARBA00022737"/>
    </source>
</evidence>
<dbReference type="Proteomes" id="UP000193087">
    <property type="component" value="Unassembled WGS sequence"/>
</dbReference>
<dbReference type="GO" id="GO:0031177">
    <property type="term" value="F:phosphopantetheine binding"/>
    <property type="evidence" value="ECO:0007669"/>
    <property type="project" value="InterPro"/>
</dbReference>
<dbReference type="PROSITE" id="PS00012">
    <property type="entry name" value="PHOSPHOPANTETHEINE"/>
    <property type="match status" value="1"/>
</dbReference>
<dbReference type="GO" id="GO:0009403">
    <property type="term" value="P:toxin biosynthetic process"/>
    <property type="evidence" value="ECO:0007669"/>
    <property type="project" value="UniProtKB-ARBA"/>
</dbReference>
<dbReference type="Gene3D" id="3.30.559.30">
    <property type="entry name" value="Nonribosomal peptide synthetase, condensation domain"/>
    <property type="match status" value="1"/>
</dbReference>
<dbReference type="Pfam" id="PF00668">
    <property type="entry name" value="Condensation"/>
    <property type="match status" value="1"/>
</dbReference>
<dbReference type="InterPro" id="IPR036736">
    <property type="entry name" value="ACP-like_sf"/>
</dbReference>
<dbReference type="PANTHER" id="PTHR45527:SF1">
    <property type="entry name" value="FATTY ACID SYNTHASE"/>
    <property type="match status" value="1"/>
</dbReference>
<dbReference type="SUPFAM" id="SSF56801">
    <property type="entry name" value="Acetyl-CoA synthetase-like"/>
    <property type="match status" value="1"/>
</dbReference>
<evidence type="ECO:0000259" key="5">
    <source>
        <dbReference type="PROSITE" id="PS50075"/>
    </source>
</evidence>
<dbReference type="InterPro" id="IPR023213">
    <property type="entry name" value="CAT-like_dom_sf"/>
</dbReference>
<dbReference type="Gene3D" id="1.10.1200.10">
    <property type="entry name" value="ACP-like"/>
    <property type="match status" value="1"/>
</dbReference>
<dbReference type="Pfam" id="PF08242">
    <property type="entry name" value="Methyltransf_12"/>
    <property type="match status" value="1"/>
</dbReference>
<dbReference type="CDD" id="cd19540">
    <property type="entry name" value="LCL_NRPS-like"/>
    <property type="match status" value="1"/>
</dbReference>
<dbReference type="STRING" id="486698.AWC22_21515"/>
<dbReference type="FunFam" id="3.40.50.980:FF:000001">
    <property type="entry name" value="Non-ribosomal peptide synthetase"/>
    <property type="match status" value="1"/>
</dbReference>
<organism evidence="6 7">
    <name type="scientific">Mycobacterium riyadhense</name>
    <dbReference type="NCBI Taxonomy" id="486698"/>
    <lineage>
        <taxon>Bacteria</taxon>
        <taxon>Bacillati</taxon>
        <taxon>Actinomycetota</taxon>
        <taxon>Actinomycetes</taxon>
        <taxon>Mycobacteriales</taxon>
        <taxon>Mycobacteriaceae</taxon>
        <taxon>Mycobacterium</taxon>
    </lineage>
</organism>
<evidence type="ECO:0000313" key="7">
    <source>
        <dbReference type="Proteomes" id="UP000193087"/>
    </source>
</evidence>
<dbReference type="PROSITE" id="PS00455">
    <property type="entry name" value="AMP_BINDING"/>
    <property type="match status" value="1"/>
</dbReference>
<protein>
    <recommendedName>
        <fullName evidence="5">Carrier domain-containing protein</fullName>
    </recommendedName>
</protein>
<dbReference type="FunFam" id="3.40.50.12780:FF:000012">
    <property type="entry name" value="Non-ribosomal peptide synthetase"/>
    <property type="match status" value="1"/>
</dbReference>